<evidence type="ECO:0000313" key="1">
    <source>
        <dbReference type="EMBL" id="GAA0607496.1"/>
    </source>
</evidence>
<accession>A0ABN1GAN2</accession>
<organism evidence="1 2">
    <name type="scientific">Paenochrobactrum glaciei</name>
    <dbReference type="NCBI Taxonomy" id="486407"/>
    <lineage>
        <taxon>Bacteria</taxon>
        <taxon>Pseudomonadati</taxon>
        <taxon>Pseudomonadota</taxon>
        <taxon>Alphaproteobacteria</taxon>
        <taxon>Hyphomicrobiales</taxon>
        <taxon>Brucellaceae</taxon>
        <taxon>Paenochrobactrum</taxon>
    </lineage>
</organism>
<evidence type="ECO:0008006" key="3">
    <source>
        <dbReference type="Google" id="ProtNLM"/>
    </source>
</evidence>
<dbReference type="RefSeq" id="WP_343805855.1">
    <property type="nucleotide sequence ID" value="NZ_BAAADE010000004.1"/>
</dbReference>
<dbReference type="Gene3D" id="1.25.40.10">
    <property type="entry name" value="Tetratricopeptide repeat domain"/>
    <property type="match status" value="1"/>
</dbReference>
<dbReference type="InterPro" id="IPR011990">
    <property type="entry name" value="TPR-like_helical_dom_sf"/>
</dbReference>
<protein>
    <recommendedName>
        <fullName evidence="3">Tetratricopeptide repeat protein</fullName>
    </recommendedName>
</protein>
<name>A0ABN1GAN2_9HYPH</name>
<evidence type="ECO:0000313" key="2">
    <source>
        <dbReference type="Proteomes" id="UP001424441"/>
    </source>
</evidence>
<reference evidence="1 2" key="1">
    <citation type="journal article" date="2019" name="Int. J. Syst. Evol. Microbiol.">
        <title>The Global Catalogue of Microorganisms (GCM) 10K type strain sequencing project: providing services to taxonomists for standard genome sequencing and annotation.</title>
        <authorList>
            <consortium name="The Broad Institute Genomics Platform"/>
            <consortium name="The Broad Institute Genome Sequencing Center for Infectious Disease"/>
            <person name="Wu L."/>
            <person name="Ma J."/>
        </authorList>
    </citation>
    <scope>NUCLEOTIDE SEQUENCE [LARGE SCALE GENOMIC DNA]</scope>
    <source>
        <strain evidence="1 2">JCM 15115</strain>
    </source>
</reference>
<dbReference type="SUPFAM" id="SSF48452">
    <property type="entry name" value="TPR-like"/>
    <property type="match status" value="1"/>
</dbReference>
<comment type="caution">
    <text evidence="1">The sequence shown here is derived from an EMBL/GenBank/DDBJ whole genome shotgun (WGS) entry which is preliminary data.</text>
</comment>
<gene>
    <name evidence="1" type="ORF">GCM10008943_23810</name>
</gene>
<keyword evidence="2" id="KW-1185">Reference proteome</keyword>
<dbReference type="Proteomes" id="UP001424441">
    <property type="component" value="Unassembled WGS sequence"/>
</dbReference>
<sequence length="185" mass="21161">MAYAKLTETNADNSIANDNWQRDRTWKQLTDKANKAYSASQIPLAEALYRDALEKAEMLFEDESNSDNSIPLPVIYNISCHNLAELCEHQGMTDEAARFYKQAYDRLLSTANEPCAALQLRLSCMQHLKHTLSVLIHFLQRNGASNEHMGKLIQQAHHTAYRVYQIVQHSAHFDQCQKERPALLS</sequence>
<proteinExistence type="predicted"/>
<dbReference type="EMBL" id="BAAADE010000004">
    <property type="protein sequence ID" value="GAA0607496.1"/>
    <property type="molecule type" value="Genomic_DNA"/>
</dbReference>